<dbReference type="Proteomes" id="UP000077701">
    <property type="component" value="Unassembled WGS sequence"/>
</dbReference>
<dbReference type="InterPro" id="IPR021133">
    <property type="entry name" value="HEAT_type_2"/>
</dbReference>
<sequence length="223" mass="23490">MQTGWAAVEKIDWSRLFHAYGMAADTPGHLRALVSEDEAATRDAVAHLEGAVIHQGTPWTVTPPAALVVAGLLGDPRTVRSVAEPFAVGEEPAARPLRAILLDFLAEVAEAAQPDVPEEELRAAAYPHGRERDIADLAARMFAGGEEDEDDEDGNDEGDWDEEVADAAIAQAMLELRVIAPALIGPVSARLGDDDPRVRSSAAEALAAITEITSPVVDSAGSS</sequence>
<name>A0A171DKU8_9ACTN</name>
<dbReference type="InterPro" id="IPR016024">
    <property type="entry name" value="ARM-type_fold"/>
</dbReference>
<evidence type="ECO:0008006" key="4">
    <source>
        <dbReference type="Google" id="ProtNLM"/>
    </source>
</evidence>
<reference evidence="3" key="2">
    <citation type="submission" date="2016-04" db="EMBL/GenBank/DDBJ databases">
        <title>Planomonospora sphaerica JCM9374 whole genome shotgun sequence.</title>
        <authorList>
            <person name="Suzuki T."/>
            <person name="Dohra H."/>
            <person name="Kodani S."/>
        </authorList>
    </citation>
    <scope>NUCLEOTIDE SEQUENCE [LARGE SCALE GENOMIC DNA]</scope>
    <source>
        <strain evidence="3">JCM 9374</strain>
    </source>
</reference>
<evidence type="ECO:0000256" key="1">
    <source>
        <dbReference type="ARBA" id="ARBA00022737"/>
    </source>
</evidence>
<dbReference type="Gene3D" id="1.25.10.10">
    <property type="entry name" value="Leucine-rich Repeat Variant"/>
    <property type="match status" value="1"/>
</dbReference>
<evidence type="ECO:0000313" key="2">
    <source>
        <dbReference type="EMBL" id="GAT69457.1"/>
    </source>
</evidence>
<protein>
    <recommendedName>
        <fullName evidence="4">HEAT repeat domain-containing protein</fullName>
    </recommendedName>
</protein>
<accession>A0A171DKU8</accession>
<reference evidence="2 3" key="1">
    <citation type="journal article" date="2016" name="Genome Announc.">
        <title>Draft Genome Sequence of Planomonospora sphaerica JCM9374, a Rare Actinomycete.</title>
        <authorList>
            <person name="Dohra H."/>
            <person name="Suzuki T."/>
            <person name="Inoue Y."/>
            <person name="Kodani S."/>
        </authorList>
    </citation>
    <scope>NUCLEOTIDE SEQUENCE [LARGE SCALE GENOMIC DNA]</scope>
    <source>
        <strain evidence="2 3">JCM 9374</strain>
    </source>
</reference>
<organism evidence="2 3">
    <name type="scientific">Planomonospora sphaerica</name>
    <dbReference type="NCBI Taxonomy" id="161355"/>
    <lineage>
        <taxon>Bacteria</taxon>
        <taxon>Bacillati</taxon>
        <taxon>Actinomycetota</taxon>
        <taxon>Actinomycetes</taxon>
        <taxon>Streptosporangiales</taxon>
        <taxon>Streptosporangiaceae</taxon>
        <taxon>Planomonospora</taxon>
    </lineage>
</organism>
<comment type="caution">
    <text evidence="2">The sequence shown here is derived from an EMBL/GenBank/DDBJ whole genome shotgun (WGS) entry which is preliminary data.</text>
</comment>
<dbReference type="AlphaFoldDB" id="A0A171DKU8"/>
<dbReference type="InterPro" id="IPR000357">
    <property type="entry name" value="HEAT"/>
</dbReference>
<keyword evidence="1" id="KW-0677">Repeat</keyword>
<dbReference type="SUPFAM" id="SSF48371">
    <property type="entry name" value="ARM repeat"/>
    <property type="match status" value="1"/>
</dbReference>
<gene>
    <name evidence="2" type="ORF">PS9374_05132</name>
</gene>
<dbReference type="InterPro" id="IPR011989">
    <property type="entry name" value="ARM-like"/>
</dbReference>
<proteinExistence type="predicted"/>
<dbReference type="EMBL" id="BDCX01000013">
    <property type="protein sequence ID" value="GAT69457.1"/>
    <property type="molecule type" value="Genomic_DNA"/>
</dbReference>
<dbReference type="STRING" id="161355.PS9374_05132"/>
<dbReference type="PROSITE" id="PS50077">
    <property type="entry name" value="HEAT_REPEAT"/>
    <property type="match status" value="1"/>
</dbReference>
<evidence type="ECO:0000313" key="3">
    <source>
        <dbReference type="Proteomes" id="UP000077701"/>
    </source>
</evidence>
<dbReference type="Pfam" id="PF02985">
    <property type="entry name" value="HEAT"/>
    <property type="match status" value="1"/>
</dbReference>
<keyword evidence="3" id="KW-1185">Reference proteome</keyword>